<evidence type="ECO:0000256" key="7">
    <source>
        <dbReference type="RuleBase" id="RU000461"/>
    </source>
</evidence>
<keyword evidence="4 7" id="KW-0560">Oxidoreductase</keyword>
<evidence type="ECO:0000256" key="4">
    <source>
        <dbReference type="ARBA" id="ARBA00023002"/>
    </source>
</evidence>
<dbReference type="Proteomes" id="UP000323386">
    <property type="component" value="Unassembled WGS sequence"/>
</dbReference>
<dbReference type="GO" id="GO:0020037">
    <property type="term" value="F:heme binding"/>
    <property type="evidence" value="ECO:0007669"/>
    <property type="project" value="InterPro"/>
</dbReference>
<evidence type="ECO:0000313" key="10">
    <source>
        <dbReference type="Proteomes" id="UP000323386"/>
    </source>
</evidence>
<organism evidence="9 10">
    <name type="scientific">Pseudozyma flocculosa</name>
    <dbReference type="NCBI Taxonomy" id="84751"/>
    <lineage>
        <taxon>Eukaryota</taxon>
        <taxon>Fungi</taxon>
        <taxon>Dikarya</taxon>
        <taxon>Basidiomycota</taxon>
        <taxon>Ustilaginomycotina</taxon>
        <taxon>Ustilaginomycetes</taxon>
        <taxon>Ustilaginales</taxon>
        <taxon>Ustilaginaceae</taxon>
        <taxon>Pseudozyma</taxon>
    </lineage>
</organism>
<evidence type="ECO:0000313" key="9">
    <source>
        <dbReference type="EMBL" id="SPO34719.1"/>
    </source>
</evidence>
<dbReference type="PRINTS" id="PR00385">
    <property type="entry name" value="P450"/>
</dbReference>
<proteinExistence type="inferred from homology"/>
<dbReference type="PANTHER" id="PTHR24305:SF166">
    <property type="entry name" value="CYTOCHROME P450 12A4, MITOCHONDRIAL-RELATED"/>
    <property type="match status" value="1"/>
</dbReference>
<reference evidence="9 10" key="1">
    <citation type="submission" date="2018-03" db="EMBL/GenBank/DDBJ databases">
        <authorList>
            <person name="Guldener U."/>
        </authorList>
    </citation>
    <scope>NUCLEOTIDE SEQUENCE [LARGE SCALE GENOMIC DNA]</scope>
    <source>
        <strain evidence="9 10">DAOM196992</strain>
    </source>
</reference>
<dbReference type="Gene3D" id="1.10.630.10">
    <property type="entry name" value="Cytochrome P450"/>
    <property type="match status" value="1"/>
</dbReference>
<keyword evidence="8" id="KW-0472">Membrane</keyword>
<evidence type="ECO:0000256" key="8">
    <source>
        <dbReference type="SAM" id="Phobius"/>
    </source>
</evidence>
<keyword evidence="5 6" id="KW-0408">Iron</keyword>
<comment type="cofactor">
    <cofactor evidence="1 6">
        <name>heme</name>
        <dbReference type="ChEBI" id="CHEBI:30413"/>
    </cofactor>
</comment>
<sequence>MSSANYSRSHPYPPDANALLEATRRHAISHPVSTLLVTLAALAGSYLLALIYFPKTSAWSNLPGPKRHSWWLGNRNNARIGQGKNEGKPRPPLMTREGDDLLDVPDVANAALLEDFESDNVILPRPLGGELLVTRDPAVMNHILSDSHGYQRSAAGTKATKIIVGDGIVAVFGDEHKKQRKMVGPAFSVDHLRALVPTFWDLTNAMVDQMEKDLDYEAKFGKDAKDAVKWFGRATLDIIGKTGFDYDFEAVAQGPNGMSVRSAFHAAMTSTMNIGAFDAIVGGVIFFVVPSLHFLPVTDNVRKMLEMRSELIRTSQKIVQIKAKQIREELAHAGDETFSGRKDILHLCMRANMSPDIKEADRLSDETLAGQIVTFLFAGHETTATTLSWCLYFLAMNAGLQDELRQSIHDALKQTSTAVDDLPSLGWNEINSAPFKKVENALVETLRLRPPVSTTFRTAFRNDQIPTTTPVRTRDGRMQSTIPIENGAEIALSISGNCLDAKYFGPDTHIYDPSRWDNLPAAHAQARMPPPWGFYVFNGGPKSCIGNRFAMTEMKVILIKVLLTWRIEPVEGIKLKSVPAVVQRPAVVGREKEGSQLPLRFVRI</sequence>
<dbReference type="InterPro" id="IPR017972">
    <property type="entry name" value="Cyt_P450_CS"/>
</dbReference>
<comment type="similarity">
    <text evidence="2 7">Belongs to the cytochrome P450 family.</text>
</comment>
<dbReference type="Pfam" id="PF00067">
    <property type="entry name" value="p450"/>
    <property type="match status" value="1"/>
</dbReference>
<keyword evidence="10" id="KW-1185">Reference proteome</keyword>
<dbReference type="OrthoDB" id="1470350at2759"/>
<protein>
    <submittedName>
        <fullName evidence="9">Related to Cytochrome P450 4F8</fullName>
    </submittedName>
</protein>
<keyword evidence="3 6" id="KW-0479">Metal-binding</keyword>
<keyword evidence="8" id="KW-0812">Transmembrane</keyword>
<evidence type="ECO:0000256" key="6">
    <source>
        <dbReference type="PIRSR" id="PIRSR602403-1"/>
    </source>
</evidence>
<dbReference type="InterPro" id="IPR002403">
    <property type="entry name" value="Cyt_P450_E_grp-IV"/>
</dbReference>
<dbReference type="EMBL" id="OOIP01000001">
    <property type="protein sequence ID" value="SPO34719.1"/>
    <property type="molecule type" value="Genomic_DNA"/>
</dbReference>
<dbReference type="GO" id="GO:0004497">
    <property type="term" value="F:monooxygenase activity"/>
    <property type="evidence" value="ECO:0007669"/>
    <property type="project" value="UniProtKB-KW"/>
</dbReference>
<gene>
    <name evidence="9" type="ORF">PSFLO_00190</name>
</gene>
<dbReference type="GO" id="GO:0005506">
    <property type="term" value="F:iron ion binding"/>
    <property type="evidence" value="ECO:0007669"/>
    <property type="project" value="InterPro"/>
</dbReference>
<evidence type="ECO:0000256" key="2">
    <source>
        <dbReference type="ARBA" id="ARBA00010617"/>
    </source>
</evidence>
<dbReference type="InterPro" id="IPR050121">
    <property type="entry name" value="Cytochrome_P450_monoxygenase"/>
</dbReference>
<dbReference type="PRINTS" id="PR00465">
    <property type="entry name" value="EP450IV"/>
</dbReference>
<keyword evidence="7" id="KW-0503">Monooxygenase</keyword>
<dbReference type="InterPro" id="IPR001128">
    <property type="entry name" value="Cyt_P450"/>
</dbReference>
<dbReference type="AlphaFoldDB" id="A0A5C3EUG1"/>
<accession>A0A5C3EUG1</accession>
<dbReference type="SUPFAM" id="SSF48264">
    <property type="entry name" value="Cytochrome P450"/>
    <property type="match status" value="1"/>
</dbReference>
<name>A0A5C3EUG1_9BASI</name>
<evidence type="ECO:0000256" key="1">
    <source>
        <dbReference type="ARBA" id="ARBA00001971"/>
    </source>
</evidence>
<dbReference type="PROSITE" id="PS00086">
    <property type="entry name" value="CYTOCHROME_P450"/>
    <property type="match status" value="1"/>
</dbReference>
<feature type="transmembrane region" description="Helical" evidence="8">
    <location>
        <begin position="34"/>
        <end position="53"/>
    </location>
</feature>
<dbReference type="InterPro" id="IPR036396">
    <property type="entry name" value="Cyt_P450_sf"/>
</dbReference>
<evidence type="ECO:0000256" key="3">
    <source>
        <dbReference type="ARBA" id="ARBA00022723"/>
    </source>
</evidence>
<evidence type="ECO:0000256" key="5">
    <source>
        <dbReference type="ARBA" id="ARBA00023004"/>
    </source>
</evidence>
<keyword evidence="6 7" id="KW-0349">Heme</keyword>
<dbReference type="GO" id="GO:0016705">
    <property type="term" value="F:oxidoreductase activity, acting on paired donors, with incorporation or reduction of molecular oxygen"/>
    <property type="evidence" value="ECO:0007669"/>
    <property type="project" value="InterPro"/>
</dbReference>
<feature type="binding site" description="axial binding residue" evidence="6">
    <location>
        <position position="544"/>
    </location>
    <ligand>
        <name>heme</name>
        <dbReference type="ChEBI" id="CHEBI:30413"/>
    </ligand>
    <ligandPart>
        <name>Fe</name>
        <dbReference type="ChEBI" id="CHEBI:18248"/>
    </ligandPart>
</feature>
<dbReference type="PANTHER" id="PTHR24305">
    <property type="entry name" value="CYTOCHROME P450"/>
    <property type="match status" value="1"/>
</dbReference>
<keyword evidence="8" id="KW-1133">Transmembrane helix</keyword>